<comment type="caution">
    <text evidence="4">The sequence shown here is derived from an EMBL/GenBank/DDBJ whole genome shotgun (WGS) entry which is preliminary data.</text>
</comment>
<gene>
    <name evidence="4" type="ORF">CP98_03621</name>
</gene>
<sequence>MTRLSSATLAGLPADIVRPGYDRAAVRPGVVHLGIGAFNRAHQAVIFDDALTAGDLRWGVIAASLRSPGVRDQMMPQDCLYTMLVRDGSAEQARIIGVVSQVLVAPEDPAALVAALAAPDTHIVTLTVTEKGYKLDPATGALIEGDPQLAADLASLAAPQTAPGFLVAALAARRAAGLPPFTAISCDNLPHNGTRLRNAVLALAARHDPALADWIAAEGAFPETMVDRIVPATTDADIAALAGRLGVEDQAMVKTEPFLQWVIEDKFCGPRPDFGAGVQVTAAVAPWEEAKLRLLNGAHSGIAYLGGLAGIDHVHEVLALPEARHFVETLWDEAQTTLSPPPELDVAAYRRELMARFDNPTLQHRTRQIAMDGSQKLPQRLLATIAARLSAGQGIDALSLAVAAWVRWQAGVDDRGKAHVVDDPLAAAITARLADASSSEARVDAILGFDAVVPTDLAGNATFRAALIRWLAILEADGARAALAQL</sequence>
<dbReference type="PATRIC" id="fig|13690.10.peg.3708"/>
<dbReference type="PRINTS" id="PR00084">
    <property type="entry name" value="MTLDHDRGNASE"/>
</dbReference>
<dbReference type="Gene3D" id="3.40.50.720">
    <property type="entry name" value="NAD(P)-binding Rossmann-like Domain"/>
    <property type="match status" value="1"/>
</dbReference>
<protein>
    <submittedName>
        <fullName evidence="4">Mannitol-1-phosphate/altronate dehydrogenase</fullName>
    </submittedName>
</protein>
<dbReference type="InterPro" id="IPR036291">
    <property type="entry name" value="NAD(P)-bd_dom_sf"/>
</dbReference>
<dbReference type="GO" id="GO:0016616">
    <property type="term" value="F:oxidoreductase activity, acting on the CH-OH group of donors, NAD or NADP as acceptor"/>
    <property type="evidence" value="ECO:0007669"/>
    <property type="project" value="TreeGrafter"/>
</dbReference>
<dbReference type="AlphaFoldDB" id="A0A084EGN1"/>
<accession>A0A084EGN1</accession>
<dbReference type="EMBL" id="JGVR01000024">
    <property type="protein sequence ID" value="KEZ17123.1"/>
    <property type="molecule type" value="Genomic_DNA"/>
</dbReference>
<evidence type="ECO:0000256" key="1">
    <source>
        <dbReference type="ARBA" id="ARBA00023002"/>
    </source>
</evidence>
<dbReference type="Gene3D" id="1.10.1040.10">
    <property type="entry name" value="N-(1-d-carboxylethyl)-l-norvaline Dehydrogenase, domain 2"/>
    <property type="match status" value="1"/>
</dbReference>
<organism evidence="4 5">
    <name type="scientific">Sphingobium yanoikuyae</name>
    <name type="common">Sphingomonas yanoikuyae</name>
    <dbReference type="NCBI Taxonomy" id="13690"/>
    <lineage>
        <taxon>Bacteria</taxon>
        <taxon>Pseudomonadati</taxon>
        <taxon>Pseudomonadota</taxon>
        <taxon>Alphaproteobacteria</taxon>
        <taxon>Sphingomonadales</taxon>
        <taxon>Sphingomonadaceae</taxon>
        <taxon>Sphingobium</taxon>
    </lineage>
</organism>
<reference evidence="4 5" key="1">
    <citation type="submission" date="2014-03" db="EMBL/GenBank/DDBJ databases">
        <title>Genome sequence of Sphingobium yanoikuyae B1.</title>
        <authorList>
            <person name="Gan H.M."/>
            <person name="Gan H.Y."/>
            <person name="Savka M.A."/>
        </authorList>
    </citation>
    <scope>NUCLEOTIDE SEQUENCE [LARGE SCALE GENOMIC DNA]</scope>
    <source>
        <strain evidence="4 5">B1</strain>
    </source>
</reference>
<evidence type="ECO:0000313" key="4">
    <source>
        <dbReference type="EMBL" id="KEZ17123.1"/>
    </source>
</evidence>
<feature type="domain" description="Mannitol dehydrogenase C-terminal" evidence="3">
    <location>
        <begin position="284"/>
        <end position="466"/>
    </location>
</feature>
<dbReference type="InterPro" id="IPR013328">
    <property type="entry name" value="6PGD_dom2"/>
</dbReference>
<dbReference type="InterPro" id="IPR050988">
    <property type="entry name" value="Mannitol_DH/Oxidoreductase"/>
</dbReference>
<keyword evidence="1" id="KW-0560">Oxidoreductase</keyword>
<name>A0A084EGN1_SPHYA</name>
<feature type="domain" description="Mannitol dehydrogenase N-terminal" evidence="2">
    <location>
        <begin position="29"/>
        <end position="273"/>
    </location>
</feature>
<evidence type="ECO:0000313" key="5">
    <source>
        <dbReference type="Proteomes" id="UP000028534"/>
    </source>
</evidence>
<dbReference type="InterPro" id="IPR013118">
    <property type="entry name" value="Mannitol_DH_C"/>
</dbReference>
<dbReference type="RefSeq" id="WP_037521350.1">
    <property type="nucleotide sequence ID" value="NZ_JGVR01000024.1"/>
</dbReference>
<dbReference type="InterPro" id="IPR008927">
    <property type="entry name" value="6-PGluconate_DH-like_C_sf"/>
</dbReference>
<dbReference type="InterPro" id="IPR013131">
    <property type="entry name" value="Mannitol_DH_N"/>
</dbReference>
<dbReference type="Pfam" id="PF01232">
    <property type="entry name" value="Mannitol_dh"/>
    <property type="match status" value="1"/>
</dbReference>
<evidence type="ECO:0000259" key="3">
    <source>
        <dbReference type="Pfam" id="PF08125"/>
    </source>
</evidence>
<dbReference type="PANTHER" id="PTHR43362:SF1">
    <property type="entry name" value="MANNITOL DEHYDROGENASE 2-RELATED"/>
    <property type="match status" value="1"/>
</dbReference>
<evidence type="ECO:0000259" key="2">
    <source>
        <dbReference type="Pfam" id="PF01232"/>
    </source>
</evidence>
<dbReference type="SUPFAM" id="SSF48179">
    <property type="entry name" value="6-phosphogluconate dehydrogenase C-terminal domain-like"/>
    <property type="match status" value="1"/>
</dbReference>
<dbReference type="Pfam" id="PF08125">
    <property type="entry name" value="Mannitol_dh_C"/>
    <property type="match status" value="1"/>
</dbReference>
<dbReference type="PANTHER" id="PTHR43362">
    <property type="entry name" value="MANNITOL DEHYDROGENASE DSF1-RELATED"/>
    <property type="match status" value="1"/>
</dbReference>
<dbReference type="eggNOG" id="COG0246">
    <property type="taxonomic scope" value="Bacteria"/>
</dbReference>
<dbReference type="STRING" id="13690.AX777_03415"/>
<dbReference type="InterPro" id="IPR000669">
    <property type="entry name" value="Mannitol_DH"/>
</dbReference>
<proteinExistence type="predicted"/>
<dbReference type="SUPFAM" id="SSF51735">
    <property type="entry name" value="NAD(P)-binding Rossmann-fold domains"/>
    <property type="match status" value="1"/>
</dbReference>
<dbReference type="Proteomes" id="UP000028534">
    <property type="component" value="Unassembled WGS sequence"/>
</dbReference>